<accession>A0A543B0K5</accession>
<proteinExistence type="predicted"/>
<dbReference type="InParanoid" id="A0A543B0K5"/>
<comment type="caution">
    <text evidence="2">The sequence shown here is derived from an EMBL/GenBank/DDBJ whole genome shotgun (WGS) entry which is preliminary data.</text>
</comment>
<dbReference type="OrthoDB" id="9862427at2"/>
<organism evidence="2 3">
    <name type="scientific">Stackebrandtia endophytica</name>
    <dbReference type="NCBI Taxonomy" id="1496996"/>
    <lineage>
        <taxon>Bacteria</taxon>
        <taxon>Bacillati</taxon>
        <taxon>Actinomycetota</taxon>
        <taxon>Actinomycetes</taxon>
        <taxon>Glycomycetales</taxon>
        <taxon>Glycomycetaceae</taxon>
        <taxon>Stackebrandtia</taxon>
    </lineage>
</organism>
<protein>
    <submittedName>
        <fullName evidence="2">Uncharacterized protein</fullName>
    </submittedName>
</protein>
<feature type="compositionally biased region" description="Low complexity" evidence="1">
    <location>
        <begin position="1"/>
        <end position="14"/>
    </location>
</feature>
<evidence type="ECO:0000313" key="2">
    <source>
        <dbReference type="EMBL" id="TQL78354.1"/>
    </source>
</evidence>
<evidence type="ECO:0000256" key="1">
    <source>
        <dbReference type="SAM" id="MobiDB-lite"/>
    </source>
</evidence>
<name>A0A543B0K5_9ACTN</name>
<evidence type="ECO:0000313" key="3">
    <source>
        <dbReference type="Proteomes" id="UP000317043"/>
    </source>
</evidence>
<dbReference type="RefSeq" id="WP_142042672.1">
    <property type="nucleotide sequence ID" value="NZ_JBHTGS010000004.1"/>
</dbReference>
<dbReference type="EMBL" id="VFOW01000001">
    <property type="protein sequence ID" value="TQL78354.1"/>
    <property type="molecule type" value="Genomic_DNA"/>
</dbReference>
<feature type="region of interest" description="Disordered" evidence="1">
    <location>
        <begin position="136"/>
        <end position="158"/>
    </location>
</feature>
<feature type="region of interest" description="Disordered" evidence="1">
    <location>
        <begin position="1"/>
        <end position="22"/>
    </location>
</feature>
<reference evidence="2 3" key="1">
    <citation type="submission" date="2019-06" db="EMBL/GenBank/DDBJ databases">
        <title>Sequencing the genomes of 1000 actinobacteria strains.</title>
        <authorList>
            <person name="Klenk H.-P."/>
        </authorList>
    </citation>
    <scope>NUCLEOTIDE SEQUENCE [LARGE SCALE GENOMIC DNA]</scope>
    <source>
        <strain evidence="2 3">DSM 45928</strain>
    </source>
</reference>
<dbReference type="AlphaFoldDB" id="A0A543B0K5"/>
<keyword evidence="3" id="KW-1185">Reference proteome</keyword>
<dbReference type="Proteomes" id="UP000317043">
    <property type="component" value="Unassembled WGS sequence"/>
</dbReference>
<gene>
    <name evidence="2" type="ORF">FB566_3937</name>
</gene>
<feature type="compositionally biased region" description="Pro residues" evidence="1">
    <location>
        <begin position="141"/>
        <end position="150"/>
    </location>
</feature>
<sequence length="158" mass="16996">MGYPDDYYGYDEPPQSNLPAGQPVDVDVETMYGLALALKGENENFKPQADVVAQHFQVDESGNRSADYPMVAGLASISPSVRSALEYQDYAMTQGAQLLRDQIAGTKALANISMKIVTEFDSVDELNAADLDTVRDVTGIEPPPPPPPYTGGPYPLAV</sequence>